<evidence type="ECO:0000313" key="2">
    <source>
        <dbReference type="Proteomes" id="UP001597475"/>
    </source>
</evidence>
<evidence type="ECO:0008006" key="3">
    <source>
        <dbReference type="Google" id="ProtNLM"/>
    </source>
</evidence>
<dbReference type="InterPro" id="IPR036390">
    <property type="entry name" value="WH_DNA-bd_sf"/>
</dbReference>
<reference evidence="2" key="1">
    <citation type="journal article" date="2019" name="Int. J. Syst. Evol. Microbiol.">
        <title>The Global Catalogue of Microorganisms (GCM) 10K type strain sequencing project: providing services to taxonomists for standard genome sequencing and annotation.</title>
        <authorList>
            <consortium name="The Broad Institute Genomics Platform"/>
            <consortium name="The Broad Institute Genome Sequencing Center for Infectious Disease"/>
            <person name="Wu L."/>
            <person name="Ma J."/>
        </authorList>
    </citation>
    <scope>NUCLEOTIDE SEQUENCE [LARGE SCALE GENOMIC DNA]</scope>
    <source>
        <strain evidence="2">KCTC 33842</strain>
    </source>
</reference>
<protein>
    <recommendedName>
        <fullName evidence="3">ArsR family transcriptional regulator</fullName>
    </recommendedName>
</protein>
<accession>A0ABW5P3I9</accession>
<evidence type="ECO:0000313" key="1">
    <source>
        <dbReference type="EMBL" id="MFD2609050.1"/>
    </source>
</evidence>
<keyword evidence="2" id="KW-1185">Reference proteome</keyword>
<dbReference type="Gene3D" id="1.10.10.10">
    <property type="entry name" value="Winged helix-like DNA-binding domain superfamily/Winged helix DNA-binding domain"/>
    <property type="match status" value="1"/>
</dbReference>
<dbReference type="SUPFAM" id="SSF46785">
    <property type="entry name" value="Winged helix' DNA-binding domain"/>
    <property type="match status" value="1"/>
</dbReference>
<dbReference type="Proteomes" id="UP001597475">
    <property type="component" value="Unassembled WGS sequence"/>
</dbReference>
<comment type="caution">
    <text evidence="1">The sequence shown here is derived from an EMBL/GenBank/DDBJ whole genome shotgun (WGS) entry which is preliminary data.</text>
</comment>
<dbReference type="RefSeq" id="WP_386844116.1">
    <property type="nucleotide sequence ID" value="NZ_JBHUMK010000024.1"/>
</dbReference>
<gene>
    <name evidence="1" type="ORF">ACFSR9_06295</name>
</gene>
<dbReference type="InterPro" id="IPR036388">
    <property type="entry name" value="WH-like_DNA-bd_sf"/>
</dbReference>
<dbReference type="EMBL" id="JBHUMK010000024">
    <property type="protein sequence ID" value="MFD2609050.1"/>
    <property type="molecule type" value="Genomic_DNA"/>
</dbReference>
<organism evidence="1 2">
    <name type="scientific">Deinococcus taklimakanensis</name>
    <dbReference type="NCBI Taxonomy" id="536443"/>
    <lineage>
        <taxon>Bacteria</taxon>
        <taxon>Thermotogati</taxon>
        <taxon>Deinococcota</taxon>
        <taxon>Deinococci</taxon>
        <taxon>Deinococcales</taxon>
        <taxon>Deinococcaceae</taxon>
        <taxon>Deinococcus</taxon>
    </lineage>
</organism>
<name>A0ABW5P3I9_9DEIO</name>
<proteinExistence type="predicted"/>
<sequence>MSSVQNVTDLAAVRLLMRGQARRVLGAFLERENSVSLAARELELDLRAVHRHVLALLNAGLLRLVREEKRAGRPVKVYTAVAPAFFVPFSATEAAGVADLSADRMARFDDLFDRASRRKFEALYHEQSGGREWGLRLYRGPEGQVSTDTAYAGAELVDAGVRWQGPVGLLLGARLAVRLTEAEAKEVQVELIRLIMRLHEATLVHEAQGTGEPFLLRLGLVGVTGAEEAELQLARRSPSH</sequence>